<dbReference type="GO" id="GO:0051537">
    <property type="term" value="F:2 iron, 2 sulfur cluster binding"/>
    <property type="evidence" value="ECO:0007669"/>
    <property type="project" value="UniProtKB-KW"/>
</dbReference>
<keyword evidence="5" id="KW-0411">Iron-sulfur</keyword>
<evidence type="ECO:0000256" key="2">
    <source>
        <dbReference type="ARBA" id="ARBA00022723"/>
    </source>
</evidence>
<dbReference type="RefSeq" id="WP_068998909.1">
    <property type="nucleotide sequence ID" value="NZ_MDTQ01000001.1"/>
</dbReference>
<dbReference type="Pfam" id="PF01799">
    <property type="entry name" value="Fer2_2"/>
    <property type="match status" value="1"/>
</dbReference>
<name>A0A1E2VAP4_9GAMM</name>
<gene>
    <name evidence="7" type="ORF">BFW38_11660</name>
</gene>
<dbReference type="PROSITE" id="PS51085">
    <property type="entry name" value="2FE2S_FER_2"/>
    <property type="match status" value="1"/>
</dbReference>
<evidence type="ECO:0000313" key="7">
    <source>
        <dbReference type="EMBL" id="ODC04089.1"/>
    </source>
</evidence>
<evidence type="ECO:0000256" key="3">
    <source>
        <dbReference type="ARBA" id="ARBA00023002"/>
    </source>
</evidence>
<dbReference type="GO" id="GO:0046872">
    <property type="term" value="F:metal ion binding"/>
    <property type="evidence" value="ECO:0007669"/>
    <property type="project" value="UniProtKB-KW"/>
</dbReference>
<evidence type="ECO:0000256" key="1">
    <source>
        <dbReference type="ARBA" id="ARBA00022714"/>
    </source>
</evidence>
<evidence type="ECO:0000313" key="8">
    <source>
        <dbReference type="Proteomes" id="UP000094291"/>
    </source>
</evidence>
<dbReference type="Gene3D" id="1.10.150.120">
    <property type="entry name" value="[2Fe-2S]-binding domain"/>
    <property type="match status" value="1"/>
</dbReference>
<dbReference type="PROSITE" id="PS00197">
    <property type="entry name" value="2FE2S_FER_1"/>
    <property type="match status" value="1"/>
</dbReference>
<comment type="caution">
    <text evidence="7">The sequence shown here is derived from an EMBL/GenBank/DDBJ whole genome shotgun (WGS) entry which is preliminary data.</text>
</comment>
<dbReference type="AlphaFoldDB" id="A0A1E2VAP4"/>
<keyword evidence="1" id="KW-0001">2Fe-2S</keyword>
<dbReference type="STRING" id="197479.BFW38_11660"/>
<dbReference type="InterPro" id="IPR006058">
    <property type="entry name" value="2Fe2S_fd_BS"/>
</dbReference>
<keyword evidence="2" id="KW-0479">Metal-binding</keyword>
<protein>
    <submittedName>
        <fullName evidence="7">(2Fe-2S)-binding protein</fullName>
    </submittedName>
</protein>
<evidence type="ECO:0000259" key="6">
    <source>
        <dbReference type="PROSITE" id="PS51085"/>
    </source>
</evidence>
<dbReference type="GO" id="GO:0016491">
    <property type="term" value="F:oxidoreductase activity"/>
    <property type="evidence" value="ECO:0007669"/>
    <property type="project" value="UniProtKB-KW"/>
</dbReference>
<dbReference type="InterPro" id="IPR001041">
    <property type="entry name" value="2Fe-2S_ferredoxin-type"/>
</dbReference>
<reference evidence="7 8" key="1">
    <citation type="submission" date="2016-08" db="EMBL/GenBank/DDBJ databases">
        <authorList>
            <person name="Seilhamer J.J."/>
        </authorList>
    </citation>
    <scope>NUCLEOTIDE SEQUENCE [LARGE SCALE GENOMIC DNA]</scope>
    <source>
        <strain evidence="7 8">PH27A</strain>
    </source>
</reference>
<dbReference type="CDD" id="cd00207">
    <property type="entry name" value="fer2"/>
    <property type="match status" value="1"/>
</dbReference>
<dbReference type="Gene3D" id="3.10.20.30">
    <property type="match status" value="1"/>
</dbReference>
<keyword evidence="4" id="KW-0408">Iron</keyword>
<dbReference type="InterPro" id="IPR036884">
    <property type="entry name" value="2Fe-2S-bd_dom_sf"/>
</dbReference>
<dbReference type="EMBL" id="MDTQ01000001">
    <property type="protein sequence ID" value="ODC04089.1"/>
    <property type="molecule type" value="Genomic_DNA"/>
</dbReference>
<dbReference type="SUPFAM" id="SSF47741">
    <property type="entry name" value="CO dehydrogenase ISP C-domain like"/>
    <property type="match status" value="1"/>
</dbReference>
<evidence type="ECO:0000256" key="5">
    <source>
        <dbReference type="ARBA" id="ARBA00023014"/>
    </source>
</evidence>
<dbReference type="PANTHER" id="PTHR44379:SF2">
    <property type="entry name" value="BLR6218 PROTEIN"/>
    <property type="match status" value="1"/>
</dbReference>
<accession>A0A1E2VAP4</accession>
<proteinExistence type="predicted"/>
<evidence type="ECO:0000256" key="4">
    <source>
        <dbReference type="ARBA" id="ARBA00023004"/>
    </source>
</evidence>
<dbReference type="OrthoDB" id="9775084at2"/>
<dbReference type="Proteomes" id="UP000094291">
    <property type="component" value="Unassembled WGS sequence"/>
</dbReference>
<dbReference type="InterPro" id="IPR036010">
    <property type="entry name" value="2Fe-2S_ferredoxin-like_sf"/>
</dbReference>
<keyword evidence="3" id="KW-0560">Oxidoreductase</keyword>
<keyword evidence="8" id="KW-1185">Reference proteome</keyword>
<dbReference type="InterPro" id="IPR012675">
    <property type="entry name" value="Beta-grasp_dom_sf"/>
</dbReference>
<dbReference type="InterPro" id="IPR002888">
    <property type="entry name" value="2Fe-2S-bd"/>
</dbReference>
<dbReference type="InterPro" id="IPR051452">
    <property type="entry name" value="Diverse_Oxidoreductases"/>
</dbReference>
<dbReference type="SUPFAM" id="SSF54292">
    <property type="entry name" value="2Fe-2S ferredoxin-like"/>
    <property type="match status" value="1"/>
</dbReference>
<feature type="domain" description="2Fe-2S ferredoxin-type" evidence="6">
    <location>
        <begin position="1"/>
        <end position="76"/>
    </location>
</feature>
<dbReference type="Pfam" id="PF00111">
    <property type="entry name" value="Fer2"/>
    <property type="match status" value="1"/>
</dbReference>
<dbReference type="PANTHER" id="PTHR44379">
    <property type="entry name" value="OXIDOREDUCTASE WITH IRON-SULFUR SUBUNIT"/>
    <property type="match status" value="1"/>
</dbReference>
<organism evidence="7 8">
    <name type="scientific">Terasakiispira papahanaumokuakeensis</name>
    <dbReference type="NCBI Taxonomy" id="197479"/>
    <lineage>
        <taxon>Bacteria</taxon>
        <taxon>Pseudomonadati</taxon>
        <taxon>Pseudomonadota</taxon>
        <taxon>Gammaproteobacteria</taxon>
        <taxon>Oceanospirillales</taxon>
        <taxon>Terasakiispira</taxon>
    </lineage>
</organism>
<sequence>MAQFILNGQAVVAEVDADTPLLWVIRDELGMTGTKFGCGIGTCGACTVHVGGRATRSCTTPVSSVEGAEVTTIEGLSEQGDHPVQEAWQHLQVPQCGYCQSGQIMQAAALLKDIPEPTDEEIDGVMSGNLCRCMTYVRIRAAIKDAAQKMKEADNGQVA</sequence>